<evidence type="ECO:0000313" key="5">
    <source>
        <dbReference type="Proteomes" id="UP001160334"/>
    </source>
</evidence>
<dbReference type="PANTHER" id="PTHR13789">
    <property type="entry name" value="MONOOXYGENASE"/>
    <property type="match status" value="1"/>
</dbReference>
<dbReference type="PANTHER" id="PTHR13789:SF309">
    <property type="entry name" value="PUTATIVE (AFU_ORTHOLOGUE AFUA_6G14510)-RELATED"/>
    <property type="match status" value="1"/>
</dbReference>
<gene>
    <name evidence="4" type="ORF">M2280_005347</name>
</gene>
<dbReference type="Gene3D" id="3.50.50.60">
    <property type="entry name" value="FAD/NAD(P)-binding domain"/>
    <property type="match status" value="1"/>
</dbReference>
<keyword evidence="2" id="KW-0503">Monooxygenase</keyword>
<name>A0ABT6MIN5_9NOCA</name>
<sequence>MSALKDTHVIIAGGGIGGIGGIGGAANALALARRGAQVTLFERAPEFGEVGAGLQIGPHGSRILQEWGIFDEALANQRHYTADLTRSSTECMNVLSGHVSPREVEHRLRSTTDTQHGTGASTGAEGSLERLN</sequence>
<dbReference type="InterPro" id="IPR050493">
    <property type="entry name" value="FAD-dep_Monooxygenase_BioMet"/>
</dbReference>
<feature type="compositionally biased region" description="Polar residues" evidence="3">
    <location>
        <begin position="111"/>
        <end position="121"/>
    </location>
</feature>
<evidence type="ECO:0000256" key="3">
    <source>
        <dbReference type="SAM" id="MobiDB-lite"/>
    </source>
</evidence>
<evidence type="ECO:0000256" key="1">
    <source>
        <dbReference type="ARBA" id="ARBA00023002"/>
    </source>
</evidence>
<comment type="caution">
    <text evidence="4">The sequence shown here is derived from an EMBL/GenBank/DDBJ whole genome shotgun (WGS) entry which is preliminary data.</text>
</comment>
<feature type="compositionally biased region" description="Basic and acidic residues" evidence="3">
    <location>
        <begin position="100"/>
        <end position="110"/>
    </location>
</feature>
<evidence type="ECO:0000256" key="2">
    <source>
        <dbReference type="ARBA" id="ARBA00023033"/>
    </source>
</evidence>
<dbReference type="InterPro" id="IPR036188">
    <property type="entry name" value="FAD/NAD-bd_sf"/>
</dbReference>
<protein>
    <submittedName>
        <fullName evidence="4">2-polyprenyl-6-methoxyphenol hydroxylase-like FAD-dependent oxidoreductase</fullName>
    </submittedName>
</protein>
<organism evidence="4 5">
    <name type="scientific">Prescottella agglutinans</name>
    <dbReference type="NCBI Taxonomy" id="1644129"/>
    <lineage>
        <taxon>Bacteria</taxon>
        <taxon>Bacillati</taxon>
        <taxon>Actinomycetota</taxon>
        <taxon>Actinomycetes</taxon>
        <taxon>Mycobacteriales</taxon>
        <taxon>Nocardiaceae</taxon>
        <taxon>Prescottella</taxon>
    </lineage>
</organism>
<dbReference type="Proteomes" id="UP001160334">
    <property type="component" value="Unassembled WGS sequence"/>
</dbReference>
<reference evidence="4 5" key="1">
    <citation type="submission" date="2023-04" db="EMBL/GenBank/DDBJ databases">
        <title>Forest soil microbial communities from Buena Vista Peninsula, Colon Province, Panama.</title>
        <authorList>
            <person name="Bouskill N."/>
        </authorList>
    </citation>
    <scope>NUCLEOTIDE SEQUENCE [LARGE SCALE GENOMIC DNA]</scope>
    <source>
        <strain evidence="4 5">CFH S0262</strain>
    </source>
</reference>
<feature type="region of interest" description="Disordered" evidence="3">
    <location>
        <begin position="98"/>
        <end position="132"/>
    </location>
</feature>
<dbReference type="SUPFAM" id="SSF51905">
    <property type="entry name" value="FAD/NAD(P)-binding domain"/>
    <property type="match status" value="1"/>
</dbReference>
<dbReference type="EMBL" id="JARXVC010000018">
    <property type="protein sequence ID" value="MDH6284095.1"/>
    <property type="molecule type" value="Genomic_DNA"/>
</dbReference>
<accession>A0ABT6MIN5</accession>
<keyword evidence="5" id="KW-1185">Reference proteome</keyword>
<keyword evidence="1" id="KW-0560">Oxidoreductase</keyword>
<evidence type="ECO:0000313" key="4">
    <source>
        <dbReference type="EMBL" id="MDH6284095.1"/>
    </source>
</evidence>
<dbReference type="Gene3D" id="3.30.9.30">
    <property type="match status" value="1"/>
</dbReference>
<proteinExistence type="predicted"/>